<reference evidence="3" key="1">
    <citation type="submission" date="2015-11" db="EMBL/GenBank/DDBJ databases">
        <authorList>
            <person name="Holder M.E."/>
            <person name="Ajami N.J."/>
            <person name="Petrosino J.F."/>
        </authorList>
    </citation>
    <scope>NUCLEOTIDE SEQUENCE [LARGE SCALE GENOMIC DNA]</scope>
    <source>
        <strain evidence="3">F0113</strain>
    </source>
</reference>
<name>A0A0S2KIK1_9BACT</name>
<evidence type="ECO:0000313" key="3">
    <source>
        <dbReference type="Proteomes" id="UP000056252"/>
    </source>
</evidence>
<evidence type="ECO:0008006" key="4">
    <source>
        <dbReference type="Google" id="ProtNLM"/>
    </source>
</evidence>
<dbReference type="KEGG" id="peo:AS203_02510"/>
<keyword evidence="3" id="KW-1185">Reference proteome</keyword>
<evidence type="ECO:0000256" key="1">
    <source>
        <dbReference type="SAM" id="SignalP"/>
    </source>
</evidence>
<feature type="signal peptide" evidence="1">
    <location>
        <begin position="1"/>
        <end position="24"/>
    </location>
</feature>
<evidence type="ECO:0000313" key="2">
    <source>
        <dbReference type="EMBL" id="ALO48104.1"/>
    </source>
</evidence>
<organism evidence="2 3">
    <name type="scientific">Hoylesella enoeca</name>
    <dbReference type="NCBI Taxonomy" id="76123"/>
    <lineage>
        <taxon>Bacteria</taxon>
        <taxon>Pseudomonadati</taxon>
        <taxon>Bacteroidota</taxon>
        <taxon>Bacteroidia</taxon>
        <taxon>Bacteroidales</taxon>
        <taxon>Prevotellaceae</taxon>
        <taxon>Hoylesella</taxon>
    </lineage>
</organism>
<dbReference type="AlphaFoldDB" id="A0A0S2KIK1"/>
<dbReference type="Proteomes" id="UP000056252">
    <property type="component" value="Chromosome"/>
</dbReference>
<keyword evidence="1" id="KW-0732">Signal</keyword>
<dbReference type="RefSeq" id="WP_051559225.1">
    <property type="nucleotide sequence ID" value="NZ_CP013195.1"/>
</dbReference>
<accession>A0A0S2KIK1</accession>
<dbReference type="PROSITE" id="PS51257">
    <property type="entry name" value="PROKAR_LIPOPROTEIN"/>
    <property type="match status" value="1"/>
</dbReference>
<gene>
    <name evidence="2" type="ORF">AS203_02510</name>
</gene>
<sequence length="543" mass="57822">MKEMKSNVFAFCLAAGMLALTACSNEDSTEADKEATQTVRFSITEEDFGTDTELTRAGMQGIKPATAELSDCEVEVSAENEPAEKMAAPTRAVTTPVHYTIRAYQSGALKCELKGTFSASSFTPDGGSPASIQLARNQTYDFVCFNDQVTPNGNKLEVSLADAATARIGHQQVTIGTTDQTVSLSSKHAGVRMRTQFTAKKDIPTAISATLQSTGNDIPTRVSYDPATGTYTSLSSGAVAATTNNSPASAEAKFTASNYGQAYSYTSTGKYHYFLPTTDMSHFKLNVTGGTIFWKPLSGTINKLSGSSVQATANSTYLIKAKMKPQYTYLMSDGTTGFFKETTYGGGTKTPIAVVLDTGQRIAMALTDANAGGTLVWCTNAYWTTQTNVITQPAAQSLTTYARSGREETWNPVYSTGGIGVKAVNPIFASFHAAGHYNPGVAYTGSPALVWYLPSYHDWKLAFSVLGFGNASAVTNSGNYTWYGYLAGGSYIQVGGSGGDEWYWTSSAISISGSGTLGFFGNRMGWDSAAKSYHCAVRPFVAY</sequence>
<dbReference type="STRING" id="76123.AS203_02510"/>
<proteinExistence type="predicted"/>
<feature type="chain" id="PRO_5006601747" description="DUF4906 domain-containing protein" evidence="1">
    <location>
        <begin position="25"/>
        <end position="543"/>
    </location>
</feature>
<dbReference type="EMBL" id="CP013195">
    <property type="protein sequence ID" value="ALO48104.1"/>
    <property type="molecule type" value="Genomic_DNA"/>
</dbReference>
<protein>
    <recommendedName>
        <fullName evidence="4">DUF4906 domain-containing protein</fullName>
    </recommendedName>
</protein>